<dbReference type="Pfam" id="PF01992">
    <property type="entry name" value="vATP-synt_AC39"/>
    <property type="match status" value="1"/>
</dbReference>
<sequence length="335" mass="39027">MKAFEATLRDPLKYGFINGRITYLETKLLTPHQVERLIEAGNLEEALRSLAETDYGRVFEEVPEEVVVERNLAGALKEVFDSLEKDCPDKELFYYFRLKYDFQNLKTALKLRLTGESGDTFSLLGNYRAEELSSLVLEERYQELPEFCRGSAVDAVAKYEETKNPQQIDVLLDRAYFTELARVSRGKKRDFIISFTRTLIDLANLKMFLRARILQKSRGLLEGYFIDGGRVEKERLMSLFNEGDETVVEHFRGTEYYYLVRESLERGPAFLEVIMSDFVAQKIAEFKYLIIGPEPVLKYLLLKENEVRMVKLILLGKIWSIPKDRVRAQLREMYA</sequence>
<dbReference type="InterPro" id="IPR044911">
    <property type="entry name" value="V-type_ATPase_csu/dsu_dom_3"/>
</dbReference>
<comment type="similarity">
    <text evidence="1">Belongs to the V-ATPase V0D/AC39 subunit family.</text>
</comment>
<keyword evidence="2" id="KW-0813">Transport</keyword>
<evidence type="ECO:0000313" key="5">
    <source>
        <dbReference type="Proteomes" id="UP000574717"/>
    </source>
</evidence>
<dbReference type="InterPro" id="IPR035067">
    <property type="entry name" value="V-type_ATPase_csu/dsu"/>
</dbReference>
<dbReference type="PANTHER" id="PTHR38682:SF1">
    <property type="entry name" value="V-TYPE ATP SYNTHASE SUBUNIT C"/>
    <property type="match status" value="1"/>
</dbReference>
<keyword evidence="3" id="KW-0406">Ion transport</keyword>
<evidence type="ECO:0000256" key="2">
    <source>
        <dbReference type="ARBA" id="ARBA00022448"/>
    </source>
</evidence>
<evidence type="ECO:0000256" key="3">
    <source>
        <dbReference type="ARBA" id="ARBA00023065"/>
    </source>
</evidence>
<dbReference type="PANTHER" id="PTHR38682">
    <property type="entry name" value="V-TYPE ATP SYNTHASE SUBUNIT C"/>
    <property type="match status" value="1"/>
</dbReference>
<evidence type="ECO:0000256" key="1">
    <source>
        <dbReference type="ARBA" id="ARBA00006709"/>
    </source>
</evidence>
<dbReference type="InterPro" id="IPR050873">
    <property type="entry name" value="V-ATPase_V0D/AC39_subunit"/>
</dbReference>
<dbReference type="EMBL" id="BLRU01000112">
    <property type="protein sequence ID" value="GFP19639.1"/>
    <property type="molecule type" value="Genomic_DNA"/>
</dbReference>
<protein>
    <submittedName>
        <fullName evidence="4">V/A-type H+/Na+-transporting ATPase subunit C</fullName>
    </submittedName>
</protein>
<proteinExistence type="inferred from homology"/>
<name>A0A6V8NH62_9ACTN</name>
<dbReference type="Gene3D" id="1.20.1690.10">
    <property type="entry name" value="V-type ATP synthase subunit C domain"/>
    <property type="match status" value="2"/>
</dbReference>
<dbReference type="Proteomes" id="UP000574717">
    <property type="component" value="Unassembled WGS sequence"/>
</dbReference>
<dbReference type="InterPro" id="IPR036079">
    <property type="entry name" value="ATPase_csu/dsu_sf"/>
</dbReference>
<evidence type="ECO:0000313" key="4">
    <source>
        <dbReference type="EMBL" id="GFP19639.1"/>
    </source>
</evidence>
<dbReference type="SUPFAM" id="SSF103486">
    <property type="entry name" value="V-type ATP synthase subunit C"/>
    <property type="match status" value="1"/>
</dbReference>
<gene>
    <name evidence="4" type="ORF">HKBW3S03_01144</name>
</gene>
<accession>A0A6V8NH62</accession>
<comment type="caution">
    <text evidence="4">The sequence shown here is derived from an EMBL/GenBank/DDBJ whole genome shotgun (WGS) entry which is preliminary data.</text>
</comment>
<dbReference type="GO" id="GO:0046961">
    <property type="term" value="F:proton-transporting ATPase activity, rotational mechanism"/>
    <property type="evidence" value="ECO:0007669"/>
    <property type="project" value="InterPro"/>
</dbReference>
<dbReference type="RefSeq" id="WP_176237008.1">
    <property type="nucleotide sequence ID" value="NZ_BLRU01000112.1"/>
</dbReference>
<reference evidence="4 5" key="1">
    <citation type="journal article" date="2020" name="Front. Microbiol.">
        <title>Single-cell genomics of novel Actinobacteria with the Wood-Ljungdahl pathway discovered in a serpentinizing system.</title>
        <authorList>
            <person name="Merino N."/>
            <person name="Kawai M."/>
            <person name="Boyd E.S."/>
            <person name="Colman D.R."/>
            <person name="McGlynn S.E."/>
            <person name="Nealson K.H."/>
            <person name="Kurokawa K."/>
            <person name="Hongoh Y."/>
        </authorList>
    </citation>
    <scope>NUCLEOTIDE SEQUENCE [LARGE SCALE GENOMIC DNA]</scope>
    <source>
        <strain evidence="4 5">S03</strain>
    </source>
</reference>
<dbReference type="Gene3D" id="1.10.132.50">
    <property type="entry name" value="ATP synthase (C/AC39) subunit, domain 3"/>
    <property type="match status" value="1"/>
</dbReference>
<dbReference type="InterPro" id="IPR002843">
    <property type="entry name" value="ATPase_V0-cplx_csu/dsu"/>
</dbReference>
<dbReference type="AlphaFoldDB" id="A0A6V8NH62"/>
<organism evidence="4 5">
    <name type="scientific">Candidatus Hakubella thermalkaliphila</name>
    <dbReference type="NCBI Taxonomy" id="2754717"/>
    <lineage>
        <taxon>Bacteria</taxon>
        <taxon>Bacillati</taxon>
        <taxon>Actinomycetota</taxon>
        <taxon>Actinomycetota incertae sedis</taxon>
        <taxon>Candidatus Hakubellales</taxon>
        <taxon>Candidatus Hakubellaceae</taxon>
        <taxon>Candidatus Hakubella</taxon>
    </lineage>
</organism>